<dbReference type="Pfam" id="PF02826">
    <property type="entry name" value="2-Hacid_dh_C"/>
    <property type="match status" value="1"/>
</dbReference>
<feature type="domain" description="D-isomer specific 2-hydroxyacid dehydrogenase NAD-binding" evidence="6">
    <location>
        <begin position="104"/>
        <end position="288"/>
    </location>
</feature>
<protein>
    <submittedName>
        <fullName evidence="7">Hydroxyacid dehydrogenase</fullName>
    </submittedName>
</protein>
<feature type="domain" description="D-isomer specific 2-hydroxyacid dehydrogenase catalytic" evidence="5">
    <location>
        <begin position="8"/>
        <end position="320"/>
    </location>
</feature>
<keyword evidence="3" id="KW-0520">NAD</keyword>
<reference evidence="7" key="1">
    <citation type="submission" date="2024-06" db="EMBL/GenBank/DDBJ databases">
        <title>Biodegradation of dimethachlon by Arthrobacter sp. K5: mechanistic insights and ecological implications.</title>
        <authorList>
            <person name="Hu S."/>
            <person name="Lu P."/>
        </authorList>
    </citation>
    <scope>NUCLEOTIDE SEQUENCE</scope>
    <source>
        <strain evidence="7">K5</strain>
    </source>
</reference>
<dbReference type="PROSITE" id="PS00671">
    <property type="entry name" value="D_2_HYDROXYACID_DH_3"/>
    <property type="match status" value="1"/>
</dbReference>
<dbReference type="InterPro" id="IPR036291">
    <property type="entry name" value="NAD(P)-bd_dom_sf"/>
</dbReference>
<dbReference type="PANTHER" id="PTHR43761:SF1">
    <property type="entry name" value="D-ISOMER SPECIFIC 2-HYDROXYACID DEHYDROGENASE CATALYTIC DOMAIN-CONTAINING PROTEIN-RELATED"/>
    <property type="match status" value="1"/>
</dbReference>
<name>A0AAU8EM02_9MICC</name>
<keyword evidence="2 4" id="KW-0560">Oxidoreductase</keyword>
<evidence type="ECO:0000256" key="3">
    <source>
        <dbReference type="ARBA" id="ARBA00023027"/>
    </source>
</evidence>
<evidence type="ECO:0000256" key="1">
    <source>
        <dbReference type="ARBA" id="ARBA00005854"/>
    </source>
</evidence>
<dbReference type="InterPro" id="IPR006139">
    <property type="entry name" value="D-isomer_2_OHA_DH_cat_dom"/>
</dbReference>
<evidence type="ECO:0000259" key="5">
    <source>
        <dbReference type="Pfam" id="PF00389"/>
    </source>
</evidence>
<organism evidence="7">
    <name type="scientific">Arthrobacter sp. K5</name>
    <dbReference type="NCBI Taxonomy" id="2839623"/>
    <lineage>
        <taxon>Bacteria</taxon>
        <taxon>Bacillati</taxon>
        <taxon>Actinomycetota</taxon>
        <taxon>Actinomycetes</taxon>
        <taxon>Micrococcales</taxon>
        <taxon>Micrococcaceae</taxon>
        <taxon>Arthrobacter</taxon>
    </lineage>
</organism>
<dbReference type="AlphaFoldDB" id="A0AAU8EM02"/>
<comment type="similarity">
    <text evidence="1 4">Belongs to the D-isomer specific 2-hydroxyacid dehydrogenase family.</text>
</comment>
<dbReference type="PROSITE" id="PS00670">
    <property type="entry name" value="D_2_HYDROXYACID_DH_2"/>
    <property type="match status" value="1"/>
</dbReference>
<proteinExistence type="inferred from homology"/>
<evidence type="ECO:0000259" key="6">
    <source>
        <dbReference type="Pfam" id="PF02826"/>
    </source>
</evidence>
<evidence type="ECO:0000256" key="2">
    <source>
        <dbReference type="ARBA" id="ARBA00023002"/>
    </source>
</evidence>
<dbReference type="SUPFAM" id="SSF52283">
    <property type="entry name" value="Formate/glycerate dehydrogenase catalytic domain-like"/>
    <property type="match status" value="1"/>
</dbReference>
<dbReference type="SUPFAM" id="SSF51735">
    <property type="entry name" value="NAD(P)-binding Rossmann-fold domains"/>
    <property type="match status" value="1"/>
</dbReference>
<evidence type="ECO:0000313" key="7">
    <source>
        <dbReference type="EMBL" id="XCH09997.1"/>
    </source>
</evidence>
<gene>
    <name evidence="7" type="ORF">ABRP34_14215</name>
</gene>
<accession>A0AAU8EM02</accession>
<dbReference type="FunFam" id="3.40.50.720:FF:000203">
    <property type="entry name" value="D-3-phosphoglycerate dehydrogenase (SerA)"/>
    <property type="match status" value="1"/>
</dbReference>
<dbReference type="Gene3D" id="3.40.50.720">
    <property type="entry name" value="NAD(P)-binding Rossmann-like Domain"/>
    <property type="match status" value="2"/>
</dbReference>
<dbReference type="CDD" id="cd12173">
    <property type="entry name" value="PGDH_4"/>
    <property type="match status" value="1"/>
</dbReference>
<dbReference type="GO" id="GO:0051287">
    <property type="term" value="F:NAD binding"/>
    <property type="evidence" value="ECO:0007669"/>
    <property type="project" value="InterPro"/>
</dbReference>
<dbReference type="InterPro" id="IPR050418">
    <property type="entry name" value="D-iso_2-hydroxyacid_DH_PdxB"/>
</dbReference>
<dbReference type="InterPro" id="IPR006140">
    <property type="entry name" value="D-isomer_DH_NAD-bd"/>
</dbReference>
<dbReference type="EMBL" id="CP159279">
    <property type="protein sequence ID" value="XCH09997.1"/>
    <property type="molecule type" value="Genomic_DNA"/>
</dbReference>
<dbReference type="GO" id="GO:0016616">
    <property type="term" value="F:oxidoreductase activity, acting on the CH-OH group of donors, NAD or NADP as acceptor"/>
    <property type="evidence" value="ECO:0007669"/>
    <property type="project" value="InterPro"/>
</dbReference>
<dbReference type="InterPro" id="IPR029753">
    <property type="entry name" value="D-isomer_DH_CS"/>
</dbReference>
<sequence length="328" mass="34576">MPTFYVSDEIHADVLAELNTLGQVHLGYGTDAVRYEDVRTDIDAVLLRAERFDREKIEASPRLRIIARHGVGTDNVDIQAATDASVWVTTTPGSNSRAVAEHVFALLLSLARKVPYGTAQTTAGHWAAAKPNMNGFELHSRTLGLLGFGNIARMVATIAQGFGMHVLVHDPFVQGSIIQAAGAAPATLDQVIAGSDVLSLHMPLTDQTARIIGTDALARMKRGAVLINTSRGGLIDELALAQALQNGHLAGAGLDVLEGESMDMKDPIAYSKIQIAEVPNLIVTPHVAGQSKEAFFAAGTGAPQAIQQALAGQRPDHAVNNIAAPAPA</sequence>
<dbReference type="Pfam" id="PF00389">
    <property type="entry name" value="2-Hacid_dh"/>
    <property type="match status" value="1"/>
</dbReference>
<dbReference type="RefSeq" id="WP_353710670.1">
    <property type="nucleotide sequence ID" value="NZ_CP159279.1"/>
</dbReference>
<dbReference type="PANTHER" id="PTHR43761">
    <property type="entry name" value="D-ISOMER SPECIFIC 2-HYDROXYACID DEHYDROGENASE FAMILY PROTEIN (AFU_ORTHOLOGUE AFUA_1G13630)"/>
    <property type="match status" value="1"/>
</dbReference>
<evidence type="ECO:0000256" key="4">
    <source>
        <dbReference type="RuleBase" id="RU003719"/>
    </source>
</evidence>